<organism evidence="3 4">
    <name type="scientific">Sphaerisporangium dianthi</name>
    <dbReference type="NCBI Taxonomy" id="1436120"/>
    <lineage>
        <taxon>Bacteria</taxon>
        <taxon>Bacillati</taxon>
        <taxon>Actinomycetota</taxon>
        <taxon>Actinomycetes</taxon>
        <taxon>Streptosporangiales</taxon>
        <taxon>Streptosporangiaceae</taxon>
        <taxon>Sphaerisporangium</taxon>
    </lineage>
</organism>
<sequence>MNERWHLPEQYTHGPGVEIPARICAWLESHAGLARLRIERRGQDPEVDAVLAAIRQQAARWRTSATGSPDAAQPEVAPSSTWLTTTQAGDLLGMTDRGVRDAIEGGRLPAENVAGRWRISREDVEHYRARRGAA</sequence>
<proteinExistence type="predicted"/>
<reference evidence="4" key="1">
    <citation type="journal article" date="2019" name="Int. J. Syst. Evol. Microbiol.">
        <title>The Global Catalogue of Microorganisms (GCM) 10K type strain sequencing project: providing services to taxonomists for standard genome sequencing and annotation.</title>
        <authorList>
            <consortium name="The Broad Institute Genomics Platform"/>
            <consortium name="The Broad Institute Genome Sequencing Center for Infectious Disease"/>
            <person name="Wu L."/>
            <person name="Ma J."/>
        </authorList>
    </citation>
    <scope>NUCLEOTIDE SEQUENCE [LARGE SCALE GENOMIC DNA]</scope>
    <source>
        <strain evidence="4">CGMCC 4.7132</strain>
    </source>
</reference>
<dbReference type="InterPro" id="IPR010093">
    <property type="entry name" value="SinI_DNA-bd"/>
</dbReference>
<dbReference type="InterPro" id="IPR041657">
    <property type="entry name" value="HTH_17"/>
</dbReference>
<feature type="region of interest" description="Disordered" evidence="1">
    <location>
        <begin position="60"/>
        <end position="80"/>
    </location>
</feature>
<dbReference type="Pfam" id="PF12728">
    <property type="entry name" value="HTH_17"/>
    <property type="match status" value="1"/>
</dbReference>
<dbReference type="RefSeq" id="WP_380848733.1">
    <property type="nucleotide sequence ID" value="NZ_JBHSFP010000034.1"/>
</dbReference>
<name>A0ABV9CSC5_9ACTN</name>
<comment type="caution">
    <text evidence="3">The sequence shown here is derived from an EMBL/GenBank/DDBJ whole genome shotgun (WGS) entry which is preliminary data.</text>
</comment>
<feature type="domain" description="Helix-turn-helix" evidence="2">
    <location>
        <begin position="82"/>
        <end position="131"/>
    </location>
</feature>
<accession>A0ABV9CSC5</accession>
<evidence type="ECO:0000313" key="4">
    <source>
        <dbReference type="Proteomes" id="UP001596004"/>
    </source>
</evidence>
<gene>
    <name evidence="3" type="ORF">ACFO60_33405</name>
</gene>
<dbReference type="EMBL" id="JBHSFP010000034">
    <property type="protein sequence ID" value="MFC4535687.1"/>
    <property type="molecule type" value="Genomic_DNA"/>
</dbReference>
<keyword evidence="4" id="KW-1185">Reference proteome</keyword>
<evidence type="ECO:0000313" key="3">
    <source>
        <dbReference type="EMBL" id="MFC4535687.1"/>
    </source>
</evidence>
<protein>
    <submittedName>
        <fullName evidence="3">Helix-turn-helix domain-containing protein</fullName>
    </submittedName>
</protein>
<dbReference type="NCBIfam" id="TIGR01764">
    <property type="entry name" value="excise"/>
    <property type="match status" value="1"/>
</dbReference>
<evidence type="ECO:0000256" key="1">
    <source>
        <dbReference type="SAM" id="MobiDB-lite"/>
    </source>
</evidence>
<evidence type="ECO:0000259" key="2">
    <source>
        <dbReference type="Pfam" id="PF12728"/>
    </source>
</evidence>
<dbReference type="Proteomes" id="UP001596004">
    <property type="component" value="Unassembled WGS sequence"/>
</dbReference>